<dbReference type="EMBL" id="CP032694">
    <property type="protein sequence ID" value="AYG58809.1"/>
    <property type="molecule type" value="Genomic_DNA"/>
</dbReference>
<reference evidence="1 2" key="1">
    <citation type="submission" date="2018-10" db="EMBL/GenBank/DDBJ databases">
        <title>Rhizobium etli, R. leguminosarum and a new Rhizobium genospecies from Phaseolus dumosus.</title>
        <authorList>
            <person name="Ramirez-Puebla S.T."/>
            <person name="Rogel-Hernandez M.A."/>
            <person name="Guerrero G."/>
            <person name="Ormeno-Orrillo E."/>
            <person name="Martinez-Romero J.C."/>
            <person name="Negrete-Yankelevich S."/>
            <person name="Martinez-Romero E."/>
        </authorList>
    </citation>
    <scope>NUCLEOTIDE SEQUENCE [LARGE SCALE GENOMIC DNA]</scope>
    <source>
        <strain evidence="1 2">CCGE525</strain>
    </source>
</reference>
<accession>A0A387FK54</accession>
<gene>
    <name evidence="1" type="ORF">CCGE525_08310</name>
</gene>
<dbReference type="RefSeq" id="WP_162950140.1">
    <property type="nucleotide sequence ID" value="NZ_CP032694.1"/>
</dbReference>
<protein>
    <submittedName>
        <fullName evidence="1">Uncharacterized protein</fullName>
    </submittedName>
</protein>
<dbReference type="AlphaFoldDB" id="A0A387FK54"/>
<dbReference type="KEGG" id="rjg:CCGE525_08310"/>
<proteinExistence type="predicted"/>
<organism evidence="1 2">
    <name type="scientific">Rhizobium jaguaris</name>
    <dbReference type="NCBI Taxonomy" id="1312183"/>
    <lineage>
        <taxon>Bacteria</taxon>
        <taxon>Pseudomonadati</taxon>
        <taxon>Pseudomonadota</taxon>
        <taxon>Alphaproteobacteria</taxon>
        <taxon>Hyphomicrobiales</taxon>
        <taxon>Rhizobiaceae</taxon>
        <taxon>Rhizobium/Agrobacterium group</taxon>
        <taxon>Rhizobium</taxon>
    </lineage>
</organism>
<name>A0A387FK54_9HYPH</name>
<dbReference type="Proteomes" id="UP000282195">
    <property type="component" value="Chromosome"/>
</dbReference>
<evidence type="ECO:0000313" key="2">
    <source>
        <dbReference type="Proteomes" id="UP000282195"/>
    </source>
</evidence>
<sequence>MNDVLERISPALPAGGCRRAPLLPSDRTGIDPPYIRDSRELLELQWLDIGGISCLNMPGVERIIPEDVIDPMKADPSPGFGRAVPFYLLRCERFVRHML</sequence>
<evidence type="ECO:0000313" key="1">
    <source>
        <dbReference type="EMBL" id="AYG58809.1"/>
    </source>
</evidence>
<keyword evidence="2" id="KW-1185">Reference proteome</keyword>